<reference evidence="7" key="1">
    <citation type="journal article" date="2019" name="Int. J. Syst. Evol. Microbiol.">
        <title>The Global Catalogue of Microorganisms (GCM) 10K type strain sequencing project: providing services to taxonomists for standard genome sequencing and annotation.</title>
        <authorList>
            <consortium name="The Broad Institute Genomics Platform"/>
            <consortium name="The Broad Institute Genome Sequencing Center for Infectious Disease"/>
            <person name="Wu L."/>
            <person name="Ma J."/>
        </authorList>
    </citation>
    <scope>NUCLEOTIDE SEQUENCE [LARGE SCALE GENOMIC DNA]</scope>
    <source>
        <strain evidence="7">CCUG 56029</strain>
    </source>
</reference>
<evidence type="ECO:0000256" key="4">
    <source>
        <dbReference type="ARBA" id="ARBA00023163"/>
    </source>
</evidence>
<dbReference type="Pfam" id="PF00126">
    <property type="entry name" value="HTH_1"/>
    <property type="match status" value="1"/>
</dbReference>
<dbReference type="Proteomes" id="UP001597213">
    <property type="component" value="Unassembled WGS sequence"/>
</dbReference>
<sequence length="279" mass="29893">MGHWDDIRTALAVARAGTVSGAALTLGIHHATVIRHIDTLEERLGTRLFLRHARGYVLTEAGQILSDMAGGAEERLDQMTAQIAGTGNRIEGSLIITSLPGLSGLVTQKLIGLMRAHPGLRVRYETDVRLFRLGAGEAHIAIRAGAKPIEPDYVVQPLTVQRSTVHGTAEYLAAHGPLTDPARHLWVVPGDEAQGAPLMRWLNARISAGNRVLVSNDSNLRLAAIRAGLGIGPVSPQRTEGLVEMLDLPELASALWLVTHVDLHRTPKVQAALAALKAD</sequence>
<dbReference type="Gene3D" id="1.10.10.10">
    <property type="entry name" value="Winged helix-like DNA-binding domain superfamily/Winged helix DNA-binding domain"/>
    <property type="match status" value="1"/>
</dbReference>
<name>A0ABW4R948_9RHOB</name>
<keyword evidence="7" id="KW-1185">Reference proteome</keyword>
<dbReference type="SUPFAM" id="SSF53850">
    <property type="entry name" value="Periplasmic binding protein-like II"/>
    <property type="match status" value="1"/>
</dbReference>
<keyword evidence="2" id="KW-0805">Transcription regulation</keyword>
<dbReference type="Pfam" id="PF03466">
    <property type="entry name" value="LysR_substrate"/>
    <property type="match status" value="1"/>
</dbReference>
<dbReference type="InterPro" id="IPR005119">
    <property type="entry name" value="LysR_subst-bd"/>
</dbReference>
<evidence type="ECO:0000259" key="5">
    <source>
        <dbReference type="PROSITE" id="PS50931"/>
    </source>
</evidence>
<keyword evidence="4" id="KW-0804">Transcription</keyword>
<dbReference type="EMBL" id="JBHUEN010000043">
    <property type="protein sequence ID" value="MFD1882640.1"/>
    <property type="molecule type" value="Genomic_DNA"/>
</dbReference>
<dbReference type="Gene3D" id="3.40.190.10">
    <property type="entry name" value="Periplasmic binding protein-like II"/>
    <property type="match status" value="2"/>
</dbReference>
<dbReference type="InterPro" id="IPR058163">
    <property type="entry name" value="LysR-type_TF_proteobact-type"/>
</dbReference>
<dbReference type="SUPFAM" id="SSF46785">
    <property type="entry name" value="Winged helix' DNA-binding domain"/>
    <property type="match status" value="1"/>
</dbReference>
<feature type="domain" description="HTH lysR-type" evidence="5">
    <location>
        <begin position="1"/>
        <end position="59"/>
    </location>
</feature>
<evidence type="ECO:0000256" key="2">
    <source>
        <dbReference type="ARBA" id="ARBA00023015"/>
    </source>
</evidence>
<evidence type="ECO:0000256" key="3">
    <source>
        <dbReference type="ARBA" id="ARBA00023125"/>
    </source>
</evidence>
<dbReference type="InterPro" id="IPR000847">
    <property type="entry name" value="LysR_HTH_N"/>
</dbReference>
<comment type="caution">
    <text evidence="6">The sequence shown here is derived from an EMBL/GenBank/DDBJ whole genome shotgun (WGS) entry which is preliminary data.</text>
</comment>
<dbReference type="PANTHER" id="PTHR30537">
    <property type="entry name" value="HTH-TYPE TRANSCRIPTIONAL REGULATOR"/>
    <property type="match status" value="1"/>
</dbReference>
<dbReference type="InterPro" id="IPR036388">
    <property type="entry name" value="WH-like_DNA-bd_sf"/>
</dbReference>
<protein>
    <submittedName>
        <fullName evidence="6">LysR family transcriptional regulator</fullName>
    </submittedName>
</protein>
<dbReference type="RefSeq" id="WP_379143384.1">
    <property type="nucleotide sequence ID" value="NZ_JBHUEN010000043.1"/>
</dbReference>
<evidence type="ECO:0000313" key="7">
    <source>
        <dbReference type="Proteomes" id="UP001597213"/>
    </source>
</evidence>
<organism evidence="6 7">
    <name type="scientific">Paracoccus pacificus</name>
    <dbReference type="NCBI Taxonomy" id="1463598"/>
    <lineage>
        <taxon>Bacteria</taxon>
        <taxon>Pseudomonadati</taxon>
        <taxon>Pseudomonadota</taxon>
        <taxon>Alphaproteobacteria</taxon>
        <taxon>Rhodobacterales</taxon>
        <taxon>Paracoccaceae</taxon>
        <taxon>Paracoccus</taxon>
    </lineage>
</organism>
<dbReference type="InterPro" id="IPR036390">
    <property type="entry name" value="WH_DNA-bd_sf"/>
</dbReference>
<dbReference type="PROSITE" id="PS50931">
    <property type="entry name" value="HTH_LYSR"/>
    <property type="match status" value="1"/>
</dbReference>
<evidence type="ECO:0000313" key="6">
    <source>
        <dbReference type="EMBL" id="MFD1882640.1"/>
    </source>
</evidence>
<evidence type="ECO:0000256" key="1">
    <source>
        <dbReference type="ARBA" id="ARBA00009437"/>
    </source>
</evidence>
<keyword evidence="3" id="KW-0238">DNA-binding</keyword>
<comment type="similarity">
    <text evidence="1">Belongs to the LysR transcriptional regulatory family.</text>
</comment>
<gene>
    <name evidence="6" type="ORF">ACFSCT_13030</name>
</gene>
<dbReference type="PANTHER" id="PTHR30537:SF3">
    <property type="entry name" value="TRANSCRIPTIONAL REGULATORY PROTEIN"/>
    <property type="match status" value="1"/>
</dbReference>
<proteinExistence type="inferred from homology"/>
<accession>A0ABW4R948</accession>